<evidence type="ECO:0000313" key="1">
    <source>
        <dbReference type="EMBL" id="OWY97330.1"/>
    </source>
</evidence>
<dbReference type="EMBL" id="NBNE01010583">
    <property type="protein sequence ID" value="OWY97330.1"/>
    <property type="molecule type" value="Genomic_DNA"/>
</dbReference>
<keyword evidence="2" id="KW-1185">Reference proteome</keyword>
<dbReference type="Proteomes" id="UP000198211">
    <property type="component" value="Unassembled WGS sequence"/>
</dbReference>
<dbReference type="OrthoDB" id="91990at2759"/>
<name>A0A225UW43_9STRA</name>
<dbReference type="AlphaFoldDB" id="A0A225UW43"/>
<sequence>MGKCPMEEFYNQIRQWVNPTKHMGMLPEAVEKIIYAFVNKTSVDQVSKDQIHMVIHVICMGNAPSQSQVFAESTIYI</sequence>
<accession>A0A225UW43</accession>
<protein>
    <submittedName>
        <fullName evidence="1">Uncharacterized protein</fullName>
    </submittedName>
</protein>
<organism evidence="1 2">
    <name type="scientific">Phytophthora megakarya</name>
    <dbReference type="NCBI Taxonomy" id="4795"/>
    <lineage>
        <taxon>Eukaryota</taxon>
        <taxon>Sar</taxon>
        <taxon>Stramenopiles</taxon>
        <taxon>Oomycota</taxon>
        <taxon>Peronosporomycetes</taxon>
        <taxon>Peronosporales</taxon>
        <taxon>Peronosporaceae</taxon>
        <taxon>Phytophthora</taxon>
    </lineage>
</organism>
<comment type="caution">
    <text evidence="1">The sequence shown here is derived from an EMBL/GenBank/DDBJ whole genome shotgun (WGS) entry which is preliminary data.</text>
</comment>
<reference evidence="2" key="1">
    <citation type="submission" date="2017-03" db="EMBL/GenBank/DDBJ databases">
        <title>Phytopthora megakarya and P. palmivora, two closely related causual agents of cacao black pod achieved similar genome size and gene model numbers by different mechanisms.</title>
        <authorList>
            <person name="Ali S."/>
            <person name="Shao J."/>
            <person name="Larry D.J."/>
            <person name="Kronmiller B."/>
            <person name="Shen D."/>
            <person name="Strem M.D."/>
            <person name="Melnick R.L."/>
            <person name="Guiltinan M.J."/>
            <person name="Tyler B.M."/>
            <person name="Meinhardt L.W."/>
            <person name="Bailey B.A."/>
        </authorList>
    </citation>
    <scope>NUCLEOTIDE SEQUENCE [LARGE SCALE GENOMIC DNA]</scope>
    <source>
        <strain evidence="2">zdho120</strain>
    </source>
</reference>
<proteinExistence type="predicted"/>
<gene>
    <name evidence="1" type="ORF">PHMEG_00032169</name>
</gene>
<evidence type="ECO:0000313" key="2">
    <source>
        <dbReference type="Proteomes" id="UP000198211"/>
    </source>
</evidence>